<evidence type="ECO:0000313" key="1">
    <source>
        <dbReference type="EMBL" id="TFK91046.1"/>
    </source>
</evidence>
<dbReference type="AlphaFoldDB" id="A0A5C3PNC6"/>
<protein>
    <submittedName>
        <fullName evidence="1">Uncharacterized protein</fullName>
    </submittedName>
</protein>
<name>A0A5C3PNC6_9APHY</name>
<dbReference type="EMBL" id="ML211030">
    <property type="protein sequence ID" value="TFK91046.1"/>
    <property type="molecule type" value="Genomic_DNA"/>
</dbReference>
<reference evidence="1 2" key="1">
    <citation type="journal article" date="2019" name="Nat. Ecol. Evol.">
        <title>Megaphylogeny resolves global patterns of mushroom evolution.</title>
        <authorList>
            <person name="Varga T."/>
            <person name="Krizsan K."/>
            <person name="Foldi C."/>
            <person name="Dima B."/>
            <person name="Sanchez-Garcia M."/>
            <person name="Sanchez-Ramirez S."/>
            <person name="Szollosi G.J."/>
            <person name="Szarkandi J.G."/>
            <person name="Papp V."/>
            <person name="Albert L."/>
            <person name="Andreopoulos W."/>
            <person name="Angelini C."/>
            <person name="Antonin V."/>
            <person name="Barry K.W."/>
            <person name="Bougher N.L."/>
            <person name="Buchanan P."/>
            <person name="Buyck B."/>
            <person name="Bense V."/>
            <person name="Catcheside P."/>
            <person name="Chovatia M."/>
            <person name="Cooper J."/>
            <person name="Damon W."/>
            <person name="Desjardin D."/>
            <person name="Finy P."/>
            <person name="Geml J."/>
            <person name="Haridas S."/>
            <person name="Hughes K."/>
            <person name="Justo A."/>
            <person name="Karasinski D."/>
            <person name="Kautmanova I."/>
            <person name="Kiss B."/>
            <person name="Kocsube S."/>
            <person name="Kotiranta H."/>
            <person name="LaButti K.M."/>
            <person name="Lechner B.E."/>
            <person name="Liimatainen K."/>
            <person name="Lipzen A."/>
            <person name="Lukacs Z."/>
            <person name="Mihaltcheva S."/>
            <person name="Morgado L.N."/>
            <person name="Niskanen T."/>
            <person name="Noordeloos M.E."/>
            <person name="Ohm R.A."/>
            <person name="Ortiz-Santana B."/>
            <person name="Ovrebo C."/>
            <person name="Racz N."/>
            <person name="Riley R."/>
            <person name="Savchenko A."/>
            <person name="Shiryaev A."/>
            <person name="Soop K."/>
            <person name="Spirin V."/>
            <person name="Szebenyi C."/>
            <person name="Tomsovsky M."/>
            <person name="Tulloss R.E."/>
            <person name="Uehling J."/>
            <person name="Grigoriev I.V."/>
            <person name="Vagvolgyi C."/>
            <person name="Papp T."/>
            <person name="Martin F.M."/>
            <person name="Miettinen O."/>
            <person name="Hibbett D.S."/>
            <person name="Nagy L.G."/>
        </authorList>
    </citation>
    <scope>NUCLEOTIDE SEQUENCE [LARGE SCALE GENOMIC DNA]</scope>
    <source>
        <strain evidence="1 2">HHB13444</strain>
    </source>
</reference>
<dbReference type="Proteomes" id="UP000308197">
    <property type="component" value="Unassembled WGS sequence"/>
</dbReference>
<proteinExistence type="predicted"/>
<keyword evidence="2" id="KW-1185">Reference proteome</keyword>
<evidence type="ECO:0000313" key="2">
    <source>
        <dbReference type="Proteomes" id="UP000308197"/>
    </source>
</evidence>
<organism evidence="1 2">
    <name type="scientific">Polyporus arcularius HHB13444</name>
    <dbReference type="NCBI Taxonomy" id="1314778"/>
    <lineage>
        <taxon>Eukaryota</taxon>
        <taxon>Fungi</taxon>
        <taxon>Dikarya</taxon>
        <taxon>Basidiomycota</taxon>
        <taxon>Agaricomycotina</taxon>
        <taxon>Agaricomycetes</taxon>
        <taxon>Polyporales</taxon>
        <taxon>Polyporaceae</taxon>
        <taxon>Polyporus</taxon>
    </lineage>
</organism>
<sequence>MLTFKANGRCSLNERESVLSPVSASKHPPRRDACHGAYAAFVGPQDRLRHRRSRTSQRNSSTGEYLLIWSQLLLLSSTRSLHAKTACRIGFNNGVGSLRVAFEDALPRTRCGASPPIGAYPWV</sequence>
<gene>
    <name evidence="1" type="ORF">K466DRAFT_348444</name>
</gene>
<dbReference type="InParanoid" id="A0A5C3PNC6"/>
<accession>A0A5C3PNC6</accession>